<dbReference type="EMBL" id="JASMQC010000001">
    <property type="protein sequence ID" value="KAK1948093.1"/>
    <property type="molecule type" value="Genomic_DNA"/>
</dbReference>
<reference evidence="3" key="1">
    <citation type="submission" date="2023-08" db="EMBL/GenBank/DDBJ databases">
        <title>Reference Genome Resource for the Citrus Pathogen Phytophthora citrophthora.</title>
        <authorList>
            <person name="Moller H."/>
            <person name="Coetzee B."/>
            <person name="Rose L.J."/>
            <person name="Van Niekerk J.M."/>
        </authorList>
    </citation>
    <scope>NUCLEOTIDE SEQUENCE</scope>
    <source>
        <strain evidence="3">STE-U-9442</strain>
    </source>
</reference>
<feature type="coiled-coil region" evidence="1">
    <location>
        <begin position="229"/>
        <end position="256"/>
    </location>
</feature>
<feature type="coiled-coil region" evidence="1">
    <location>
        <begin position="915"/>
        <end position="956"/>
    </location>
</feature>
<dbReference type="AlphaFoldDB" id="A0AAD9H1L6"/>
<feature type="coiled-coil region" evidence="1">
    <location>
        <begin position="803"/>
        <end position="872"/>
    </location>
</feature>
<feature type="coiled-coil region" evidence="1">
    <location>
        <begin position="397"/>
        <end position="448"/>
    </location>
</feature>
<feature type="region of interest" description="Disordered" evidence="2">
    <location>
        <begin position="453"/>
        <end position="494"/>
    </location>
</feature>
<sequence>MAKRDGGPNYSSTVWTMARHSAVVDKIPFTREGSTLHLFRVGEDGDVLDAGDQSILDEDITLKSIHPLAVAPGDIDDGVLSKDLPLQMQLEMLRGKLSRRNQVLEVIRRAYYRDVITIKEELRQYGGKLGHTGPASLMREVPKLQRTSSRHISTGSPGTIDGGLSSVPSVDLREVLPLFAPFETTLQVHPCETCGGHLELVHGESKELKAARQEMARASKGEQQMRTVVHRMRSEAKQMEEVNDALQQRVKALMKENAYTLEQLQAARKMEREQKVIIAGMRSKLQLTQATQEEIDRLASEYKDVKQQLIRSNHDRDIFSASNNHLKEELAEVTKALHVVKVEKAQIESDFGTNYYRLQEELKKSRQLTADLAARDDQLKEKAALCIEQQQSLTSLKEELVSTLQRFEQTKRHLEDQLIEEERAREEMQEQNLEFRRLNKKLARDLENLHNHSIDGDISMADDADGSDKHEGSSSRKGRSHQQSGNQSAAMRNNVRKKLEDLQCQLEWAMMRENDLASHLVRSTVGSNRPPAVKRVLSRMPSKTIITRQPIPEGEMTRPVATVLETATSQEAPYKSNTSGPRRRSGQTTGGTMENTDLAASSLKEEDESQEALEINEKNFEAYHKEVARMLTEVQEGKDKHAKQQKVIAELERKNHVLTDRLEESKLSIEALTGSVNALKMRLNQDSAGAAEMMEQMVRQIEEGKRDQQYEVERSMILMTFLRQVSESIHEVSDNKALVLDLELDAVPPDDSNEGTHDGEGGMQMVELQRKKREVRRKVLMEKAMKKFAILCHNRAELIGVEMQKMRANFERMREDLDQAENKIDSDQLHIRTLEAEIAKLRLTVEMVKGNLGKVERALKQTTEELNDYTMKFKIQGEDLTLLKAQHEKLDEDQKRLTLLLFEKTKAWQKEISTNDRCNQKIEKLEASISSIEKERQNLEQKLDEIEKQAEFRRSTNRSVGVSAVPEMTESEVQTDRWKPQGLILRQRNGPDRMPQRFLGKASVMIHCPELNRTSSPGMDNTPELPNQEFGSFFGNTAPMATDTDDHMRNLLELKVYPSVKAGGRQIKTSYASSRPKALSRLYLSSDGISQKYIAPTPRHGLDKGTQQRIPFDGRPSTVL</sequence>
<accession>A0AAD9H1L6</accession>
<comment type="caution">
    <text evidence="3">The sequence shown here is derived from an EMBL/GenBank/DDBJ whole genome shotgun (WGS) entry which is preliminary data.</text>
</comment>
<feature type="region of interest" description="Disordered" evidence="2">
    <location>
        <begin position="566"/>
        <end position="612"/>
    </location>
</feature>
<evidence type="ECO:0000313" key="4">
    <source>
        <dbReference type="Proteomes" id="UP001259832"/>
    </source>
</evidence>
<proteinExistence type="predicted"/>
<feature type="compositionally biased region" description="Polar residues" evidence="2">
    <location>
        <begin position="566"/>
        <end position="599"/>
    </location>
</feature>
<dbReference type="PANTHER" id="PTHR23159:SF66">
    <property type="entry name" value="OS04G0158400 PROTEIN"/>
    <property type="match status" value="1"/>
</dbReference>
<gene>
    <name evidence="3" type="ORF">P3T76_000383</name>
</gene>
<evidence type="ECO:0000256" key="2">
    <source>
        <dbReference type="SAM" id="MobiDB-lite"/>
    </source>
</evidence>
<evidence type="ECO:0000313" key="3">
    <source>
        <dbReference type="EMBL" id="KAK1948093.1"/>
    </source>
</evidence>
<organism evidence="3 4">
    <name type="scientific">Phytophthora citrophthora</name>
    <dbReference type="NCBI Taxonomy" id="4793"/>
    <lineage>
        <taxon>Eukaryota</taxon>
        <taxon>Sar</taxon>
        <taxon>Stramenopiles</taxon>
        <taxon>Oomycota</taxon>
        <taxon>Peronosporomycetes</taxon>
        <taxon>Peronosporales</taxon>
        <taxon>Peronosporaceae</taxon>
        <taxon>Phytophthora</taxon>
    </lineage>
</organism>
<feature type="coiled-coil region" evidence="1">
    <location>
        <begin position="634"/>
        <end position="668"/>
    </location>
</feature>
<dbReference type="Gene3D" id="1.10.287.1490">
    <property type="match status" value="1"/>
</dbReference>
<keyword evidence="1" id="KW-0175">Coiled coil</keyword>
<dbReference type="PANTHER" id="PTHR23159">
    <property type="entry name" value="CENTROSOMAL PROTEIN 2"/>
    <property type="match status" value="1"/>
</dbReference>
<protein>
    <submittedName>
        <fullName evidence="3">Uncharacterized protein</fullName>
    </submittedName>
</protein>
<evidence type="ECO:0000256" key="1">
    <source>
        <dbReference type="SAM" id="Coils"/>
    </source>
</evidence>
<keyword evidence="4" id="KW-1185">Reference proteome</keyword>
<feature type="compositionally biased region" description="Polar residues" evidence="2">
    <location>
        <begin position="481"/>
        <end position="491"/>
    </location>
</feature>
<feature type="region of interest" description="Disordered" evidence="2">
    <location>
        <begin position="1094"/>
        <end position="1120"/>
    </location>
</feature>
<name>A0AAD9H1L6_9STRA</name>
<dbReference type="Proteomes" id="UP001259832">
    <property type="component" value="Unassembled WGS sequence"/>
</dbReference>